<dbReference type="EMBL" id="CM000832">
    <property type="protein sequence ID" value="EET10013.1"/>
    <property type="molecule type" value="Genomic_DNA"/>
</dbReference>
<dbReference type="Proteomes" id="UP000001812">
    <property type="component" value="Chromosome I"/>
</dbReference>
<proteinExistence type="predicted"/>
<name>A0A0E1W9X8_BURPE</name>
<accession>A0A0E1W9X8</accession>
<evidence type="ECO:0000313" key="1">
    <source>
        <dbReference type="EMBL" id="EET10013.1"/>
    </source>
</evidence>
<sequence length="49" mass="5358">MNRTLHNLSYVSTSTVGIPPGIEPDDTAHAFLEDGLPDREQPALARRVV</sequence>
<protein>
    <submittedName>
        <fullName evidence="1">Uncharacterized protein</fullName>
    </submittedName>
</protein>
<dbReference type="HOGENOM" id="CLU_3133224_0_0_4"/>
<dbReference type="AlphaFoldDB" id="A0A0E1W9X8"/>
<gene>
    <name evidence="1" type="ORF">BURPS1710A_4113</name>
</gene>
<organism evidence="1">
    <name type="scientific">Burkholderia pseudomallei 1710a</name>
    <dbReference type="NCBI Taxonomy" id="320371"/>
    <lineage>
        <taxon>Bacteria</taxon>
        <taxon>Pseudomonadati</taxon>
        <taxon>Pseudomonadota</taxon>
        <taxon>Betaproteobacteria</taxon>
        <taxon>Burkholderiales</taxon>
        <taxon>Burkholderiaceae</taxon>
        <taxon>Burkholderia</taxon>
        <taxon>pseudomallei group</taxon>
    </lineage>
</organism>
<reference evidence="1" key="1">
    <citation type="submission" date="2009-05" db="EMBL/GenBank/DDBJ databases">
        <authorList>
            <person name="Harkins D.M."/>
            <person name="DeShazer D."/>
            <person name="Woods D.E."/>
            <person name="Brinkac L.M."/>
            <person name="Brown K.A."/>
            <person name="Hung G.C."/>
            <person name="Tuanyok A."/>
            <person name="Zhang B."/>
            <person name="Nierman W.C."/>
        </authorList>
    </citation>
    <scope>NUCLEOTIDE SEQUENCE [LARGE SCALE GENOMIC DNA]</scope>
    <source>
        <strain evidence="1">1710a</strain>
    </source>
</reference>